<dbReference type="KEGG" id="brs:S23_65240"/>
<dbReference type="GO" id="GO:0016491">
    <property type="term" value="F:oxidoreductase activity"/>
    <property type="evidence" value="ECO:0007669"/>
    <property type="project" value="InterPro"/>
</dbReference>
<dbReference type="CDD" id="cd02766">
    <property type="entry name" value="MopB_3"/>
    <property type="match status" value="1"/>
</dbReference>
<proteinExistence type="inferred from homology"/>
<evidence type="ECO:0000256" key="1">
    <source>
        <dbReference type="ARBA" id="ARBA00010312"/>
    </source>
</evidence>
<dbReference type="EMBL" id="AP012279">
    <property type="protein sequence ID" value="BAL79705.1"/>
    <property type="molecule type" value="Genomic_DNA"/>
</dbReference>
<dbReference type="InterPro" id="IPR006657">
    <property type="entry name" value="MoPterin_dinucl-bd_dom"/>
</dbReference>
<evidence type="ECO:0000313" key="7">
    <source>
        <dbReference type="Proteomes" id="UP000007886"/>
    </source>
</evidence>
<evidence type="ECO:0000259" key="5">
    <source>
        <dbReference type="PROSITE" id="PS51669"/>
    </source>
</evidence>
<accession>A0AAI8QFM0</accession>
<dbReference type="Gene3D" id="2.40.40.20">
    <property type="match status" value="1"/>
</dbReference>
<dbReference type="InterPro" id="IPR006656">
    <property type="entry name" value="Mopterin_OxRdtase"/>
</dbReference>
<dbReference type="Pfam" id="PF00384">
    <property type="entry name" value="Molybdopterin"/>
    <property type="match status" value="1"/>
</dbReference>
<dbReference type="Proteomes" id="UP000007886">
    <property type="component" value="Chromosome"/>
</dbReference>
<dbReference type="Gene3D" id="3.40.228.10">
    <property type="entry name" value="Dimethylsulfoxide Reductase, domain 2"/>
    <property type="match status" value="1"/>
</dbReference>
<keyword evidence="2" id="KW-0479">Metal-binding</keyword>
<reference evidence="6 7" key="1">
    <citation type="journal article" date="2012" name="Microbes Environ.">
        <title>Complete genome sequence of Bradyrhizobium sp. S23321: insights into symbiosis evolution in soil oligotrophs.</title>
        <authorList>
            <person name="Okubo T."/>
            <person name="Tsukui T."/>
            <person name="Maita H."/>
            <person name="Okamoto S."/>
            <person name="Oshima K."/>
            <person name="Fujisawa T."/>
            <person name="Saito A."/>
            <person name="Futamata H."/>
            <person name="Hattori R."/>
            <person name="Shimomura Y."/>
            <person name="Haruta S."/>
            <person name="Morimoto S."/>
            <person name="Wang Y."/>
            <person name="Sakai Y."/>
            <person name="Hattori M."/>
            <person name="Aizawa S."/>
            <person name="Nagashima K.V.P."/>
            <person name="Masuda S."/>
            <person name="Hattori T."/>
            <person name="Yamashita A."/>
            <person name="Bao Z."/>
            <person name="Hayatsu M."/>
            <person name="Kajiya-Kanegae H."/>
            <person name="Yoshinaga I."/>
            <person name="Sakamoto K."/>
            <person name="Toyota K."/>
            <person name="Nakao M."/>
            <person name="Kohara M."/>
            <person name="Anda M."/>
            <person name="Niwa R."/>
            <person name="Jung-Hwan P."/>
            <person name="Sameshima-Saito R."/>
            <person name="Tokuda S."/>
            <person name="Yamamoto S."/>
            <person name="Yamamoto S."/>
            <person name="Yokoyama T."/>
            <person name="Akutsu T."/>
            <person name="Nakamura Y."/>
            <person name="Nakahira-Yanaka Y."/>
            <person name="Takada Hoshino Y."/>
            <person name="Hirakawa H."/>
            <person name="Mitsui H."/>
            <person name="Terasawa K."/>
            <person name="Itakura M."/>
            <person name="Sato S."/>
            <person name="Ikeda-Ohtsubo W."/>
            <person name="Sakakura N."/>
            <person name="Kaminuma E."/>
            <person name="Minamisawa K."/>
        </authorList>
    </citation>
    <scope>NUCLEOTIDE SEQUENCE [LARGE SCALE GENOMIC DNA]</scope>
    <source>
        <strain evidence="6 7">S23321</strain>
    </source>
</reference>
<evidence type="ECO:0000256" key="2">
    <source>
        <dbReference type="ARBA" id="ARBA00022723"/>
    </source>
</evidence>
<dbReference type="Gene3D" id="3.30.2070.10">
    <property type="entry name" value="Formate dehydrogenase/DMSO reductase"/>
    <property type="match status" value="1"/>
</dbReference>
<dbReference type="AlphaFoldDB" id="A0AAI8QFM0"/>
<dbReference type="GO" id="GO:0043546">
    <property type="term" value="F:molybdopterin cofactor binding"/>
    <property type="evidence" value="ECO:0007669"/>
    <property type="project" value="InterPro"/>
</dbReference>
<evidence type="ECO:0000256" key="3">
    <source>
        <dbReference type="ARBA" id="ARBA00023004"/>
    </source>
</evidence>
<dbReference type="SUPFAM" id="SSF50692">
    <property type="entry name" value="ADC-like"/>
    <property type="match status" value="1"/>
</dbReference>
<dbReference type="Pfam" id="PF01568">
    <property type="entry name" value="Molydop_binding"/>
    <property type="match status" value="1"/>
</dbReference>
<dbReference type="PANTHER" id="PTHR43742:SF6">
    <property type="entry name" value="OXIDOREDUCTASE YYAE-RELATED"/>
    <property type="match status" value="1"/>
</dbReference>
<dbReference type="Pfam" id="PF04879">
    <property type="entry name" value="Molybdop_Fe4S4"/>
    <property type="match status" value="1"/>
</dbReference>
<evidence type="ECO:0000313" key="6">
    <source>
        <dbReference type="EMBL" id="BAL79705.1"/>
    </source>
</evidence>
<dbReference type="InterPro" id="IPR037920">
    <property type="entry name" value="YoaE_C"/>
</dbReference>
<dbReference type="Gene3D" id="2.20.25.90">
    <property type="entry name" value="ADC-like domains"/>
    <property type="match status" value="1"/>
</dbReference>
<dbReference type="PROSITE" id="PS51669">
    <property type="entry name" value="4FE4S_MOW_BIS_MGD"/>
    <property type="match status" value="1"/>
</dbReference>
<gene>
    <name evidence="6" type="ORF">S23_65240</name>
</gene>
<dbReference type="InterPro" id="IPR009010">
    <property type="entry name" value="Asp_de-COase-like_dom_sf"/>
</dbReference>
<dbReference type="InterPro" id="IPR006963">
    <property type="entry name" value="Mopterin_OxRdtase_4Fe-4S_dom"/>
</dbReference>
<protein>
    <submittedName>
        <fullName evidence="6">Dimethyl sulfoxide reductase</fullName>
    </submittedName>
</protein>
<dbReference type="GO" id="GO:0051536">
    <property type="term" value="F:iron-sulfur cluster binding"/>
    <property type="evidence" value="ECO:0007669"/>
    <property type="project" value="UniProtKB-KW"/>
</dbReference>
<dbReference type="SUPFAM" id="SSF53706">
    <property type="entry name" value="Formate dehydrogenase/DMSO reductase, domains 1-3"/>
    <property type="match status" value="1"/>
</dbReference>
<name>A0AAI8QFM0_9BRAD</name>
<sequence>MPSSSFVKTACPHDCPSACALEVERLSSTKIGRVRGSAENSYTSGVCCTKVSRYAERVHHPARLAQPMRRVGPKGSGEFAPISWDDALDEIADKFTRATQSHGSEAVWPYHSGGNMGVIQRWGLDRLRHAFRYSRQQTTICVTPAESGWKAGVGELRGCDPREMAEADLILMWGGNPVSTQVNAMTHIARARKRGAKLIVVDVYRTPTIAAADIAVIVRPGTDAALALGMMHVLLKERFADEAYLARLTDFDGDVRRHIESWPPERAAQVTGVDVAQIVDIARLYGQTKRSFLRLGFGFTRSRNGAASMHAVSCLPAITGSWQHKGGGAFFLALENWRLDTTLAHGLDMRDPHTRILDQSRIGAILTGDPVALKGGPLVAAMIMQNANSANVAPDSRKVAQGLGREDLFLCVHEQFMTPTARYADIVLPAAMFLEADDIYYGLGHTYITAGPRVLDRHQESWTNHEVVCGIARRLGSDHPSFRMSAFELIDKTLTASGRGTAAEAFSTGWVECAEPFDDAHFTNRFPTADGRFHFKPDWTGIGPNGHGMRALPDFMENYEVADDEHPFRLVAPPARTFLNTTFTEIESSRKREGAPHVIIHPDDAARQGVTDAEIVQIGNRRGRLELPAKIDQSGRPGVVIVEGIWPNADFSGGLGVNQLIGDDPVPPNGGSAFHDTAVWMRRPSQQAVIENG</sequence>
<dbReference type="RefSeq" id="WP_015688961.1">
    <property type="nucleotide sequence ID" value="NC_017082.1"/>
</dbReference>
<comment type="similarity">
    <text evidence="1">Belongs to the prokaryotic molybdopterin-containing oxidoreductase family.</text>
</comment>
<dbReference type="PANTHER" id="PTHR43742">
    <property type="entry name" value="TRIMETHYLAMINE-N-OXIDE REDUCTASE"/>
    <property type="match status" value="1"/>
</dbReference>
<dbReference type="SMART" id="SM00926">
    <property type="entry name" value="Molybdop_Fe4S4"/>
    <property type="match status" value="1"/>
</dbReference>
<organism evidence="6 7">
    <name type="scientific">Bradyrhizobium cosmicum</name>
    <dbReference type="NCBI Taxonomy" id="1404864"/>
    <lineage>
        <taxon>Bacteria</taxon>
        <taxon>Pseudomonadati</taxon>
        <taxon>Pseudomonadota</taxon>
        <taxon>Alphaproteobacteria</taxon>
        <taxon>Hyphomicrobiales</taxon>
        <taxon>Nitrobacteraceae</taxon>
        <taxon>Bradyrhizobium</taxon>
    </lineage>
</organism>
<dbReference type="CDD" id="cd02786">
    <property type="entry name" value="MopB_CT_3"/>
    <property type="match status" value="1"/>
</dbReference>
<keyword evidence="4" id="KW-0411">Iron-sulfur</keyword>
<keyword evidence="3" id="KW-0408">Iron</keyword>
<evidence type="ECO:0000256" key="4">
    <source>
        <dbReference type="ARBA" id="ARBA00023014"/>
    </source>
</evidence>
<dbReference type="InterPro" id="IPR050612">
    <property type="entry name" value="Prok_Mopterin_Oxidored"/>
</dbReference>
<feature type="domain" description="4Fe-4S Mo/W bis-MGD-type" evidence="5">
    <location>
        <begin position="4"/>
        <end position="62"/>
    </location>
</feature>
<dbReference type="Gene3D" id="3.40.50.740">
    <property type="match status" value="1"/>
</dbReference>
<keyword evidence="7" id="KW-1185">Reference proteome</keyword>
<dbReference type="GO" id="GO:0046872">
    <property type="term" value="F:metal ion binding"/>
    <property type="evidence" value="ECO:0007669"/>
    <property type="project" value="UniProtKB-KW"/>
</dbReference>